<keyword evidence="1" id="KW-1133">Transmembrane helix</keyword>
<name>A0A1M6EAY8_9CLOT</name>
<feature type="transmembrane region" description="Helical" evidence="1">
    <location>
        <begin position="21"/>
        <end position="40"/>
    </location>
</feature>
<dbReference type="RefSeq" id="WP_073005203.1">
    <property type="nucleotide sequence ID" value="NZ_FQZO01000002.1"/>
</dbReference>
<proteinExistence type="predicted"/>
<keyword evidence="1" id="KW-0472">Membrane</keyword>
<sequence length="214" mass="24354">MLDKIKHMSKKEKMEYIWDYYKIHILVGVFIIIAVSWTIYTNVNKTEYVFNCTLLGEGVNLSKKAEFEDKLTKIVLEEPEDKKQAYMDFIEVKGSSSVENSIDPYAMQKLSARVAAGDIDIFIVDEKNFQRFAMQGMFEILDSFSELDLSDKNAVKIEKGSEDVKSGIYGVRVKDNASLKDMGYSTEDKIAGIVTLSKNKDKGAAVLKWLQEDK</sequence>
<organism evidence="2 3">
    <name type="scientific">Clostridium amylolyticum</name>
    <dbReference type="NCBI Taxonomy" id="1121298"/>
    <lineage>
        <taxon>Bacteria</taxon>
        <taxon>Bacillati</taxon>
        <taxon>Bacillota</taxon>
        <taxon>Clostridia</taxon>
        <taxon>Eubacteriales</taxon>
        <taxon>Clostridiaceae</taxon>
        <taxon>Clostridium</taxon>
    </lineage>
</organism>
<gene>
    <name evidence="2" type="ORF">SAMN05444401_1515</name>
</gene>
<accession>A0A1M6EAY8</accession>
<keyword evidence="3" id="KW-1185">Reference proteome</keyword>
<evidence type="ECO:0000313" key="2">
    <source>
        <dbReference type="EMBL" id="SHI82642.1"/>
    </source>
</evidence>
<evidence type="ECO:0000313" key="3">
    <source>
        <dbReference type="Proteomes" id="UP000184080"/>
    </source>
</evidence>
<dbReference type="EMBL" id="FQZO01000002">
    <property type="protein sequence ID" value="SHI82642.1"/>
    <property type="molecule type" value="Genomic_DNA"/>
</dbReference>
<evidence type="ECO:0000256" key="1">
    <source>
        <dbReference type="SAM" id="Phobius"/>
    </source>
</evidence>
<dbReference type="AlphaFoldDB" id="A0A1M6EAY8"/>
<protein>
    <submittedName>
        <fullName evidence="2">Extracellular solute-binding protein</fullName>
    </submittedName>
</protein>
<reference evidence="2 3" key="1">
    <citation type="submission" date="2016-11" db="EMBL/GenBank/DDBJ databases">
        <authorList>
            <person name="Jaros S."/>
            <person name="Januszkiewicz K."/>
            <person name="Wedrychowicz H."/>
        </authorList>
    </citation>
    <scope>NUCLEOTIDE SEQUENCE [LARGE SCALE GENOMIC DNA]</scope>
    <source>
        <strain evidence="2 3">DSM 21864</strain>
    </source>
</reference>
<dbReference type="Gene3D" id="3.40.190.10">
    <property type="entry name" value="Periplasmic binding protein-like II"/>
    <property type="match status" value="1"/>
</dbReference>
<keyword evidence="1" id="KW-0812">Transmembrane</keyword>
<dbReference type="STRING" id="1121298.SAMN05444401_1515"/>
<dbReference type="Proteomes" id="UP000184080">
    <property type="component" value="Unassembled WGS sequence"/>
</dbReference>